<dbReference type="AlphaFoldDB" id="A0A1D9MLF6"/>
<evidence type="ECO:0000256" key="3">
    <source>
        <dbReference type="RuleBase" id="RU000363"/>
    </source>
</evidence>
<evidence type="ECO:0000256" key="1">
    <source>
        <dbReference type="ARBA" id="ARBA00006484"/>
    </source>
</evidence>
<dbReference type="PANTHER" id="PTHR42901:SF1">
    <property type="entry name" value="ALCOHOL DEHYDROGENASE"/>
    <property type="match status" value="1"/>
</dbReference>
<dbReference type="Pfam" id="PF00106">
    <property type="entry name" value="adh_short"/>
    <property type="match status" value="1"/>
</dbReference>
<dbReference type="Proteomes" id="UP000176288">
    <property type="component" value="Chromosome"/>
</dbReference>
<accession>A0A1D9MLF6</accession>
<organism evidence="4 5">
    <name type="scientific">Boudabousia tangfeifanii</name>
    <dbReference type="NCBI Taxonomy" id="1912795"/>
    <lineage>
        <taxon>Bacteria</taxon>
        <taxon>Bacillati</taxon>
        <taxon>Actinomycetota</taxon>
        <taxon>Actinomycetes</taxon>
        <taxon>Actinomycetales</taxon>
        <taxon>Actinomycetaceae</taxon>
        <taxon>Boudabousia</taxon>
    </lineage>
</organism>
<comment type="similarity">
    <text evidence="1 3">Belongs to the short-chain dehydrogenases/reductases (SDR) family.</text>
</comment>
<dbReference type="OrthoDB" id="9797538at2"/>
<dbReference type="CDD" id="cd05233">
    <property type="entry name" value="SDR_c"/>
    <property type="match status" value="1"/>
</dbReference>
<proteinExistence type="inferred from homology"/>
<protein>
    <submittedName>
        <fullName evidence="4">Short-chain dehydrogenase</fullName>
    </submittedName>
</protein>
<sequence length="258" mass="28059">MGTALVTGATSGIGEEFCWQLAAAGHNLVIVARNEQKLNETAQKITQAARVKVEVLPADLTKPEDVEKVCERLTAKQAPVGLLVNNAGMALGQPFAAGSYEKEEYALDLMVRSVMRLAHAAANAMGERGRGAILNVSSIASRTPYGTYAAHKAWVRSFTEGLALEMAPKNVTVTALMPGWVMTEFQQRGGLDHTIWPKFMWIDVAEVVSQSLAAVRRGQVEVVPTWRYAVLDQVMRLAPRSVVRQIASRIGDPEHPVV</sequence>
<dbReference type="InterPro" id="IPR002347">
    <property type="entry name" value="SDR_fam"/>
</dbReference>
<dbReference type="PRINTS" id="PR00081">
    <property type="entry name" value="GDHRDH"/>
</dbReference>
<dbReference type="RefSeq" id="WP_071164595.1">
    <property type="nucleotide sequence ID" value="NZ_CP017812.1"/>
</dbReference>
<dbReference type="GO" id="GO:0016491">
    <property type="term" value="F:oxidoreductase activity"/>
    <property type="evidence" value="ECO:0007669"/>
    <property type="project" value="UniProtKB-KW"/>
</dbReference>
<evidence type="ECO:0000313" key="4">
    <source>
        <dbReference type="EMBL" id="AOZ73132.1"/>
    </source>
</evidence>
<dbReference type="PANTHER" id="PTHR42901">
    <property type="entry name" value="ALCOHOL DEHYDROGENASE"/>
    <property type="match status" value="1"/>
</dbReference>
<dbReference type="InterPro" id="IPR036291">
    <property type="entry name" value="NAD(P)-bd_dom_sf"/>
</dbReference>
<keyword evidence="5" id="KW-1185">Reference proteome</keyword>
<reference evidence="4 5" key="1">
    <citation type="submission" date="2016-10" db="EMBL/GenBank/DDBJ databases">
        <title>Actinomyces aegypiusis sp. nov., isolated from the Aegypius monachus in Qinghai Tibet Plateau China.</title>
        <authorList>
            <person name="Wang Y."/>
        </authorList>
    </citation>
    <scope>NUCLEOTIDE SEQUENCE [LARGE SCALE GENOMIC DNA]</scope>
    <source>
        <strain evidence="4 5">VUL4_3</strain>
    </source>
</reference>
<gene>
    <name evidence="4" type="ORF">BK816_07370</name>
</gene>
<evidence type="ECO:0000313" key="5">
    <source>
        <dbReference type="Proteomes" id="UP000176288"/>
    </source>
</evidence>
<dbReference type="PIRSF" id="PIRSF000126">
    <property type="entry name" value="11-beta-HSD1"/>
    <property type="match status" value="1"/>
</dbReference>
<dbReference type="STRING" id="1912795.BK816_07370"/>
<dbReference type="KEGG" id="avu:BK816_07370"/>
<dbReference type="Gene3D" id="3.40.50.720">
    <property type="entry name" value="NAD(P)-binding Rossmann-like Domain"/>
    <property type="match status" value="1"/>
</dbReference>
<keyword evidence="2" id="KW-0560">Oxidoreductase</keyword>
<dbReference type="SUPFAM" id="SSF51735">
    <property type="entry name" value="NAD(P)-binding Rossmann-fold domains"/>
    <property type="match status" value="1"/>
</dbReference>
<name>A0A1D9MLF6_9ACTO</name>
<evidence type="ECO:0000256" key="2">
    <source>
        <dbReference type="ARBA" id="ARBA00023002"/>
    </source>
</evidence>
<dbReference type="PRINTS" id="PR00080">
    <property type="entry name" value="SDRFAMILY"/>
</dbReference>
<dbReference type="EMBL" id="CP017812">
    <property type="protein sequence ID" value="AOZ73132.1"/>
    <property type="molecule type" value="Genomic_DNA"/>
</dbReference>